<dbReference type="InterPro" id="IPR052979">
    <property type="entry name" value="Adenylate-forming_domain"/>
</dbReference>
<reference evidence="2 3" key="1">
    <citation type="submission" date="2015-03" db="EMBL/GenBank/DDBJ databases">
        <title>Luteipulveratus halotolerans sp. nov., a novel actinobacterium (Dermacoccaceae) from Sarawak, Malaysia.</title>
        <authorList>
            <person name="Juboi H."/>
            <person name="Basik A."/>
            <person name="Shamsul S.S."/>
            <person name="Arnold P."/>
            <person name="Schmitt E.K."/>
            <person name="Sanglier J.-J."/>
            <person name="Yeo T."/>
        </authorList>
    </citation>
    <scope>NUCLEOTIDE SEQUENCE [LARGE SCALE GENOMIC DNA]</scope>
    <source>
        <strain evidence="2 3">MN07-A0370</strain>
    </source>
</reference>
<feature type="transmembrane region" description="Helical" evidence="1">
    <location>
        <begin position="210"/>
        <end position="231"/>
    </location>
</feature>
<accession>A0A0K1JQ97</accession>
<dbReference type="STRING" id="571913.VV02_13000"/>
<name>A0A0K1JQ97_9MICO</name>
<feature type="transmembrane region" description="Helical" evidence="1">
    <location>
        <begin position="187"/>
        <end position="204"/>
    </location>
</feature>
<dbReference type="AlphaFoldDB" id="A0A0K1JQ97"/>
<gene>
    <name evidence="2" type="ORF">VV02_13000</name>
</gene>
<dbReference type="Proteomes" id="UP000066480">
    <property type="component" value="Chromosome"/>
</dbReference>
<keyword evidence="1" id="KW-0812">Transmembrane</keyword>
<evidence type="ECO:0000313" key="3">
    <source>
        <dbReference type="Proteomes" id="UP000066480"/>
    </source>
</evidence>
<keyword evidence="1" id="KW-1133">Transmembrane helix</keyword>
<protein>
    <submittedName>
        <fullName evidence="2">Uncharacterized protein</fullName>
    </submittedName>
</protein>
<proteinExistence type="predicted"/>
<dbReference type="InterPro" id="IPR039261">
    <property type="entry name" value="FNR_nucleotide-bd"/>
</dbReference>
<keyword evidence="1" id="KW-0472">Membrane</keyword>
<keyword evidence="3" id="KW-1185">Reference proteome</keyword>
<dbReference type="OrthoDB" id="1154639at2"/>
<feature type="transmembrane region" description="Helical" evidence="1">
    <location>
        <begin position="112"/>
        <end position="134"/>
    </location>
</feature>
<feature type="transmembrane region" description="Helical" evidence="1">
    <location>
        <begin position="27"/>
        <end position="47"/>
    </location>
</feature>
<feature type="transmembrane region" description="Helical" evidence="1">
    <location>
        <begin position="146"/>
        <end position="167"/>
    </location>
</feature>
<dbReference type="SUPFAM" id="SSF52343">
    <property type="entry name" value="Ferredoxin reductase-like, C-terminal NADP-linked domain"/>
    <property type="match status" value="1"/>
</dbReference>
<evidence type="ECO:0000313" key="2">
    <source>
        <dbReference type="EMBL" id="AKU18899.1"/>
    </source>
</evidence>
<organism evidence="2 3">
    <name type="scientific">Luteipulveratus mongoliensis</name>
    <dbReference type="NCBI Taxonomy" id="571913"/>
    <lineage>
        <taxon>Bacteria</taxon>
        <taxon>Bacillati</taxon>
        <taxon>Actinomycetota</taxon>
        <taxon>Actinomycetes</taxon>
        <taxon>Micrococcales</taxon>
        <taxon>Dermacoccaceae</taxon>
        <taxon>Luteipulveratus</taxon>
    </lineage>
</organism>
<dbReference type="PANTHER" id="PTHR33927:SF5">
    <property type="entry name" value="ENZYME, PUTATIVE (AFU_ORTHOLOGUE AFUA_8G01222)-RELATED"/>
    <property type="match status" value="1"/>
</dbReference>
<dbReference type="KEGG" id="lmoi:VV02_13000"/>
<dbReference type="EMBL" id="CP011112">
    <property type="protein sequence ID" value="AKU18899.1"/>
    <property type="molecule type" value="Genomic_DNA"/>
</dbReference>
<sequence length="445" mass="47959">MRADARPSFAALLHHVRRKRAHPALLVYYRWAALMVVLNVAVAVSGWSSGWLLRADAATLGRLSLIAQLNLVLGTLVRQQHVVNLLSAVATRAPVTWPLSVRWALGKVHHLGGVHIGAAIGGSVWYLFFAVGVARAGIRDEGTVTGANVLLSLVIGVLLVSLCALAMPPVRRRAHDVFEVSHRIGGWSLLVAVWINAVVFVAHQRPDEPVIRVLLTSPTTLLVLLSTALAVEPWLRLRRVAVTVERPSDHAAVVRLAHGSPPPIGSTRAISRSAVLGWHSFANVPAAPGEDGYRMLVSRAGDWTSELIDEPPTHVWVRGTPVVGVANARKLFRRVVFVATGSGIGPLLGHVLADQGNGHLIWVTRNPVRTYGADLVNEILGARPDADVWDTSQRGKPDLFELALQAVRDTGAEAVICVANQQVTWQVVQGLEARGIPAFGAIWDS</sequence>
<evidence type="ECO:0000256" key="1">
    <source>
        <dbReference type="SAM" id="Phobius"/>
    </source>
</evidence>
<dbReference type="PANTHER" id="PTHR33927">
    <property type="entry name" value="TRANSMEMBRANE PROTEIN"/>
    <property type="match status" value="1"/>
</dbReference>